<name>M7SY68_EUTLA</name>
<dbReference type="EMBL" id="KB705626">
    <property type="protein sequence ID" value="EMR71544.1"/>
    <property type="molecule type" value="Genomic_DNA"/>
</dbReference>
<proteinExistence type="predicted"/>
<keyword evidence="4" id="KW-1185">Reference proteome</keyword>
<dbReference type="AlphaFoldDB" id="M7SY68"/>
<dbReference type="OrthoDB" id="2422134at2759"/>
<dbReference type="HOGENOM" id="CLU_670904_0_0_1"/>
<evidence type="ECO:0000313" key="3">
    <source>
        <dbReference type="EMBL" id="EMR71544.1"/>
    </source>
</evidence>
<evidence type="ECO:0000313" key="4">
    <source>
        <dbReference type="Proteomes" id="UP000012174"/>
    </source>
</evidence>
<sequence length="410" mass="41280">MKASLVLPISALALTASAEPILRHRHLAHSVRTSATLSSVASQISDAIVALDDVVKPLKEDAAPPVLAGADKLIQVLRSSRQEIDDITGTIAASDIVALPGLLESLSTAGEALMADLKANKKGVEAARICGATEIKLRSVRAAADRLVSATVAKLPEAARVLVTDATSGLAQVLENGADAFGPVNCRNKVVAPSAPPAPTAGMSSFPALAPPTTAGPMPTGSVSSFPVRPPPATVLRRAANGTVETVLYSSVTVTEDCEEEPTSTATTDVTTATVIDTTDCSEDVTPVPTLPPATSASSATEAPSTEVKTSTVIDTTDCETETPSATPPPFASNSTLVVVPPTTVASETSQLITAPTEAPTPTVGTTIPVGSTAIYPTSTLPPIPTAGAVMNSAVGPVGVVAGLVAALLL</sequence>
<reference evidence="4" key="1">
    <citation type="journal article" date="2013" name="Genome Announc.">
        <title>Draft genome sequence of the grapevine dieback fungus Eutypa lata UCR-EL1.</title>
        <authorList>
            <person name="Blanco-Ulate B."/>
            <person name="Rolshausen P.E."/>
            <person name="Cantu D."/>
        </authorList>
    </citation>
    <scope>NUCLEOTIDE SEQUENCE [LARGE SCALE GENOMIC DNA]</scope>
    <source>
        <strain evidence="4">UCR-EL1</strain>
    </source>
</reference>
<dbReference type="eggNOG" id="ENOG502SR1T">
    <property type="taxonomic scope" value="Eukaryota"/>
</dbReference>
<accession>M7SY68</accession>
<dbReference type="Gene3D" id="1.20.1280.140">
    <property type="match status" value="1"/>
</dbReference>
<feature type="region of interest" description="Disordered" evidence="1">
    <location>
        <begin position="282"/>
        <end position="335"/>
    </location>
</feature>
<dbReference type="InterPro" id="IPR021054">
    <property type="entry name" value="Cell_wall_mannoprotein_1"/>
</dbReference>
<dbReference type="Proteomes" id="UP000012174">
    <property type="component" value="Unassembled WGS sequence"/>
</dbReference>
<evidence type="ECO:0000256" key="2">
    <source>
        <dbReference type="SAM" id="SignalP"/>
    </source>
</evidence>
<dbReference type="Pfam" id="PF12296">
    <property type="entry name" value="HsbA"/>
    <property type="match status" value="1"/>
</dbReference>
<feature type="compositionally biased region" description="Low complexity" evidence="1">
    <location>
        <begin position="282"/>
        <end position="308"/>
    </location>
</feature>
<dbReference type="OMA" id="MRFKPAS"/>
<feature type="chain" id="PRO_5004085236" evidence="2">
    <location>
        <begin position="19"/>
        <end position="410"/>
    </location>
</feature>
<protein>
    <submittedName>
        <fullName evidence="3">Putative cell wall protein</fullName>
    </submittedName>
</protein>
<feature type="signal peptide" evidence="2">
    <location>
        <begin position="1"/>
        <end position="18"/>
    </location>
</feature>
<organism evidence="3 4">
    <name type="scientific">Eutypa lata (strain UCR-EL1)</name>
    <name type="common">Grapevine dieback disease fungus</name>
    <name type="synonym">Eutypa armeniacae</name>
    <dbReference type="NCBI Taxonomy" id="1287681"/>
    <lineage>
        <taxon>Eukaryota</taxon>
        <taxon>Fungi</taxon>
        <taxon>Dikarya</taxon>
        <taxon>Ascomycota</taxon>
        <taxon>Pezizomycotina</taxon>
        <taxon>Sordariomycetes</taxon>
        <taxon>Xylariomycetidae</taxon>
        <taxon>Xylariales</taxon>
        <taxon>Diatrypaceae</taxon>
        <taxon>Eutypa</taxon>
    </lineage>
</organism>
<dbReference type="KEGG" id="ela:UCREL1_1416"/>
<keyword evidence="2" id="KW-0732">Signal</keyword>
<evidence type="ECO:0000256" key="1">
    <source>
        <dbReference type="SAM" id="MobiDB-lite"/>
    </source>
</evidence>
<gene>
    <name evidence="3" type="ORF">UCREL1_1416</name>
</gene>